<evidence type="ECO:0000256" key="1">
    <source>
        <dbReference type="ARBA" id="ARBA00008279"/>
    </source>
</evidence>
<comment type="function">
    <text evidence="8 10">GTPase that plays an essential role in the late steps of ribosome biogenesis.</text>
</comment>
<dbReference type="HAMAP" id="MF_00195">
    <property type="entry name" value="GTPase_Der"/>
    <property type="match status" value="1"/>
</dbReference>
<evidence type="ECO:0000259" key="12">
    <source>
        <dbReference type="PROSITE" id="PS51712"/>
    </source>
</evidence>
<feature type="region of interest" description="Disordered" evidence="11">
    <location>
        <begin position="462"/>
        <end position="491"/>
    </location>
</feature>
<dbReference type="GO" id="GO:0005525">
    <property type="term" value="F:GTP binding"/>
    <property type="evidence" value="ECO:0007669"/>
    <property type="project" value="UniProtKB-UniRule"/>
</dbReference>
<dbReference type="PANTHER" id="PTHR43834">
    <property type="entry name" value="GTPASE DER"/>
    <property type="match status" value="1"/>
</dbReference>
<dbReference type="Gene3D" id="3.40.50.300">
    <property type="entry name" value="P-loop containing nucleotide triphosphate hydrolases"/>
    <property type="match status" value="2"/>
</dbReference>
<dbReference type="EMBL" id="JAAGOX010000055">
    <property type="protein sequence ID" value="NDW47677.1"/>
    <property type="molecule type" value="Genomic_DNA"/>
</dbReference>
<feature type="binding site" evidence="8">
    <location>
        <begin position="325"/>
        <end position="328"/>
    </location>
    <ligand>
        <name>GTP</name>
        <dbReference type="ChEBI" id="CHEBI:37565"/>
        <label>2</label>
    </ligand>
</feature>
<dbReference type="FunFam" id="3.30.300.20:FF:000004">
    <property type="entry name" value="GTPase Der"/>
    <property type="match status" value="1"/>
</dbReference>
<evidence type="ECO:0000256" key="5">
    <source>
        <dbReference type="ARBA" id="ARBA00022741"/>
    </source>
</evidence>
<feature type="region of interest" description="Disordered" evidence="11">
    <location>
        <begin position="167"/>
        <end position="199"/>
    </location>
</feature>
<keyword evidence="3 8" id="KW-0690">Ribosome biogenesis</keyword>
<accession>A0A6B2NYB2</accession>
<feature type="domain" description="EngA-type G" evidence="12">
    <location>
        <begin position="3"/>
        <end position="167"/>
    </location>
</feature>
<feature type="compositionally biased region" description="Acidic residues" evidence="11">
    <location>
        <begin position="167"/>
        <end position="191"/>
    </location>
</feature>
<evidence type="ECO:0000256" key="10">
    <source>
        <dbReference type="RuleBase" id="RU004481"/>
    </source>
</evidence>
<feature type="binding site" evidence="8">
    <location>
        <begin position="119"/>
        <end position="122"/>
    </location>
    <ligand>
        <name>GTP</name>
        <dbReference type="ChEBI" id="CHEBI:37565"/>
        <label>1</label>
    </ligand>
</feature>
<evidence type="ECO:0000313" key="13">
    <source>
        <dbReference type="EMBL" id="NDW47677.1"/>
    </source>
</evidence>
<feature type="binding site" evidence="8">
    <location>
        <begin position="260"/>
        <end position="264"/>
    </location>
    <ligand>
        <name>GTP</name>
        <dbReference type="ChEBI" id="CHEBI:37565"/>
        <label>2</label>
    </ligand>
</feature>
<evidence type="ECO:0000256" key="2">
    <source>
        <dbReference type="ARBA" id="ARBA00020953"/>
    </source>
</evidence>
<dbReference type="NCBIfam" id="TIGR00231">
    <property type="entry name" value="small_GTP"/>
    <property type="match status" value="2"/>
</dbReference>
<dbReference type="InterPro" id="IPR015946">
    <property type="entry name" value="KH_dom-like_a/b"/>
</dbReference>
<evidence type="ECO:0000256" key="8">
    <source>
        <dbReference type="HAMAP-Rule" id="MF_00195"/>
    </source>
</evidence>
<protein>
    <recommendedName>
        <fullName evidence="2 8">GTPase Der</fullName>
    </recommendedName>
    <alternativeName>
        <fullName evidence="7 8">GTP-binding protein EngA</fullName>
    </alternativeName>
</protein>
<dbReference type="NCBIfam" id="TIGR03594">
    <property type="entry name" value="GTPase_EngA"/>
    <property type="match status" value="1"/>
</dbReference>
<evidence type="ECO:0000256" key="6">
    <source>
        <dbReference type="ARBA" id="ARBA00023134"/>
    </source>
</evidence>
<evidence type="ECO:0000256" key="4">
    <source>
        <dbReference type="ARBA" id="ARBA00022737"/>
    </source>
</evidence>
<proteinExistence type="inferred from homology"/>
<dbReference type="InterPro" id="IPR032859">
    <property type="entry name" value="KH_dom-like"/>
</dbReference>
<dbReference type="PIRSF" id="PIRSF006485">
    <property type="entry name" value="GTP-binding_EngA"/>
    <property type="match status" value="1"/>
</dbReference>
<name>A0A6B2NYB2_9RHOB</name>
<dbReference type="InterPro" id="IPR031166">
    <property type="entry name" value="G_ENGA"/>
</dbReference>
<feature type="binding site" evidence="8">
    <location>
        <begin position="56"/>
        <end position="60"/>
    </location>
    <ligand>
        <name>GTP</name>
        <dbReference type="ChEBI" id="CHEBI:37565"/>
        <label>1</label>
    </ligand>
</feature>
<dbReference type="SUPFAM" id="SSF52540">
    <property type="entry name" value="P-loop containing nucleoside triphosphate hydrolases"/>
    <property type="match status" value="2"/>
</dbReference>
<dbReference type="Pfam" id="PF01926">
    <property type="entry name" value="MMR_HSR1"/>
    <property type="match status" value="2"/>
</dbReference>
<dbReference type="GO" id="GO:0042254">
    <property type="term" value="P:ribosome biogenesis"/>
    <property type="evidence" value="ECO:0007669"/>
    <property type="project" value="UniProtKB-KW"/>
</dbReference>
<keyword evidence="5 8" id="KW-0547">Nucleotide-binding</keyword>
<feature type="binding site" evidence="8">
    <location>
        <begin position="9"/>
        <end position="16"/>
    </location>
    <ligand>
        <name>GTP</name>
        <dbReference type="ChEBI" id="CHEBI:37565"/>
        <label>1</label>
    </ligand>
</feature>
<dbReference type="PRINTS" id="PR00449">
    <property type="entry name" value="RASTRNSFRMNG"/>
</dbReference>
<organism evidence="13">
    <name type="scientific">Ruegeria sp. PrR005</name>
    <dbReference type="NCBI Taxonomy" id="2706882"/>
    <lineage>
        <taxon>Bacteria</taxon>
        <taxon>Pseudomonadati</taxon>
        <taxon>Pseudomonadota</taxon>
        <taxon>Alphaproteobacteria</taxon>
        <taxon>Rhodobacterales</taxon>
        <taxon>Roseobacteraceae</taxon>
        <taxon>Ruegeria</taxon>
    </lineage>
</organism>
<comment type="similarity">
    <text evidence="1 8 9 10">Belongs to the TRAFAC class TrmE-Era-EngA-EngB-Septin-like GTPase superfamily. EngA (Der) GTPase family.</text>
</comment>
<dbReference type="Pfam" id="PF14714">
    <property type="entry name" value="KH_dom-like"/>
    <property type="match status" value="1"/>
</dbReference>
<feature type="binding site" evidence="8">
    <location>
        <begin position="213"/>
        <end position="220"/>
    </location>
    <ligand>
        <name>GTP</name>
        <dbReference type="ChEBI" id="CHEBI:37565"/>
        <label>2</label>
    </ligand>
</feature>
<evidence type="ECO:0000256" key="3">
    <source>
        <dbReference type="ARBA" id="ARBA00022517"/>
    </source>
</evidence>
<dbReference type="PANTHER" id="PTHR43834:SF6">
    <property type="entry name" value="GTPASE DER"/>
    <property type="match status" value="1"/>
</dbReference>
<dbReference type="InterPro" id="IPR005225">
    <property type="entry name" value="Small_GTP-bd"/>
</dbReference>
<dbReference type="AlphaFoldDB" id="A0A6B2NYB2"/>
<dbReference type="PROSITE" id="PS51712">
    <property type="entry name" value="G_ENGA"/>
    <property type="match status" value="2"/>
</dbReference>
<dbReference type="Gene3D" id="3.30.300.20">
    <property type="match status" value="1"/>
</dbReference>
<keyword evidence="6 8" id="KW-0342">GTP-binding</keyword>
<comment type="subunit">
    <text evidence="8">Associates with the 50S ribosomal subunit.</text>
</comment>
<gene>
    <name evidence="8" type="primary">der</name>
    <name evidence="13" type="ORF">G0P99_22255</name>
</gene>
<keyword evidence="4 10" id="KW-0677">Repeat</keyword>
<dbReference type="InterPro" id="IPR027417">
    <property type="entry name" value="P-loop_NTPase"/>
</dbReference>
<dbReference type="CDD" id="cd01894">
    <property type="entry name" value="EngA1"/>
    <property type="match status" value="1"/>
</dbReference>
<evidence type="ECO:0000256" key="9">
    <source>
        <dbReference type="PROSITE-ProRule" id="PRU01049"/>
    </source>
</evidence>
<evidence type="ECO:0000256" key="7">
    <source>
        <dbReference type="ARBA" id="ARBA00032345"/>
    </source>
</evidence>
<dbReference type="CDD" id="cd01895">
    <property type="entry name" value="EngA2"/>
    <property type="match status" value="1"/>
</dbReference>
<feature type="domain" description="EngA-type G" evidence="12">
    <location>
        <begin position="207"/>
        <end position="382"/>
    </location>
</feature>
<dbReference type="RefSeq" id="WP_164132679.1">
    <property type="nucleotide sequence ID" value="NZ_JAAGOX010000055.1"/>
</dbReference>
<evidence type="ECO:0000256" key="11">
    <source>
        <dbReference type="SAM" id="MobiDB-lite"/>
    </source>
</evidence>
<dbReference type="InterPro" id="IPR006073">
    <property type="entry name" value="GTP-bd"/>
</dbReference>
<feature type="compositionally biased region" description="Basic residues" evidence="11">
    <location>
        <begin position="472"/>
        <end position="491"/>
    </location>
</feature>
<sequence length="491" mass="54103">MSLTLAIVGRPNVGKSTLFNRLVGKRLALVDDQPGVTRDLREGQARLGDLRFTVIDTAGLENATDDSLQGRMRRLTERAVDMADVCLFLIDARAGVTPNDEIFADILRRRSAHVILAANKAEGAAADAGVLEAYGLGLGEPIRLSAEHGEGMNDLYSRLMPLADAMEEEAEDQAPETDVDVADDGEDEEDTEARANEPPAITAEKPLQVAVVGRPNAGKSTLINKILGEERLLTGPEAGITRDAISLRIDWDGTPMRIFDTAGMRKKAKVQEKLEKLSVSDGLRAVKFAEVVVVLLDAAIPFEQQDLRIADLAEREGRAVVIAVNKWDVEENKQDKLRELKESFERLLPQLRGAPLVTVSAKTGRGLDRLHDAILRAHAVWNRRIPTAALNRWLIGMLEQHPPPAPQGKRIKLRYMTQAKTRPPGFVVMCSHPDKMPESYSRYLVNGLRADFDMPGTPIRLTLRGQGDKNPYKGRRKKNAGALTKHLKARS</sequence>
<reference evidence="13" key="1">
    <citation type="submission" date="2020-02" db="EMBL/GenBank/DDBJ databases">
        <title>Delineation of the pyrene-degrading pathway in Roseobacter clade bacteria by genomic analysis.</title>
        <authorList>
            <person name="Zhou H."/>
            <person name="Wang H."/>
        </authorList>
    </citation>
    <scope>NUCLEOTIDE SEQUENCE</scope>
    <source>
        <strain evidence="13">PrR005</strain>
    </source>
</reference>
<comment type="caution">
    <text evidence="13">The sequence shown here is derived from an EMBL/GenBank/DDBJ whole genome shotgun (WGS) entry which is preliminary data.</text>
</comment>
<dbReference type="InterPro" id="IPR016484">
    <property type="entry name" value="GTPase_Der"/>
</dbReference>